<dbReference type="InterPro" id="IPR004841">
    <property type="entry name" value="AA-permease/SLC12A_dom"/>
</dbReference>
<evidence type="ECO:0000256" key="5">
    <source>
        <dbReference type="ARBA" id="ARBA00022970"/>
    </source>
</evidence>
<reference evidence="11 12" key="1">
    <citation type="journal article" date="2011" name="Proc. Natl. Acad. Sci. U.S.A.">
        <title>Evolutionary erosion of yeast sex chromosomes by mating-type switching accidents.</title>
        <authorList>
            <person name="Gordon J.L."/>
            <person name="Armisen D."/>
            <person name="Proux-Wera E."/>
            <person name="Oheigeartaigh S.S."/>
            <person name="Byrne K.P."/>
            <person name="Wolfe K.H."/>
        </authorList>
    </citation>
    <scope>NUCLEOTIDE SEQUENCE [LARGE SCALE GENOMIC DNA]</scope>
    <source>
        <strain evidence="12">ATCC 34711 / CBS 6284 / DSM 70876 / NBRC 10599 / NRRL Y-10934 / UCD 77-7</strain>
    </source>
</reference>
<dbReference type="GO" id="GO:0005886">
    <property type="term" value="C:plasma membrane"/>
    <property type="evidence" value="ECO:0007669"/>
    <property type="project" value="EnsemblFungi"/>
</dbReference>
<dbReference type="FunFam" id="1.20.1740.10:FF:000017">
    <property type="entry name" value="Amino acid permease"/>
    <property type="match status" value="1"/>
</dbReference>
<dbReference type="EMBL" id="HE806324">
    <property type="protein sequence ID" value="CCH62859.1"/>
    <property type="molecule type" value="Genomic_DNA"/>
</dbReference>
<dbReference type="OMA" id="VFCYAAF"/>
<name>I2H907_HENB6</name>
<protein>
    <recommendedName>
        <fullName evidence="10">Amino acid permease/ SLC12A domain-containing protein</fullName>
    </recommendedName>
</protein>
<keyword evidence="5" id="KW-0029">Amino-acid transport</keyword>
<feature type="transmembrane region" description="Helical" evidence="9">
    <location>
        <begin position="115"/>
        <end position="133"/>
    </location>
</feature>
<evidence type="ECO:0000256" key="7">
    <source>
        <dbReference type="ARBA" id="ARBA00023136"/>
    </source>
</evidence>
<feature type="domain" description="Amino acid permease/ SLC12A" evidence="10">
    <location>
        <begin position="114"/>
        <end position="578"/>
    </location>
</feature>
<feature type="transmembrane region" description="Helical" evidence="9">
    <location>
        <begin position="465"/>
        <end position="489"/>
    </location>
</feature>
<feature type="compositionally biased region" description="Acidic residues" evidence="8">
    <location>
        <begin position="58"/>
        <end position="72"/>
    </location>
</feature>
<organism evidence="11 12">
    <name type="scientific">Henningerozyma blattae (strain ATCC 34711 / CBS 6284 / DSM 70876 / NBRC 10599 / NRRL Y-10934 / UCD 77-7)</name>
    <name type="common">Yeast</name>
    <name type="synonym">Tetrapisispora blattae</name>
    <dbReference type="NCBI Taxonomy" id="1071380"/>
    <lineage>
        <taxon>Eukaryota</taxon>
        <taxon>Fungi</taxon>
        <taxon>Dikarya</taxon>
        <taxon>Ascomycota</taxon>
        <taxon>Saccharomycotina</taxon>
        <taxon>Saccharomycetes</taxon>
        <taxon>Saccharomycetales</taxon>
        <taxon>Saccharomycetaceae</taxon>
        <taxon>Henningerozyma</taxon>
    </lineage>
</organism>
<keyword evidence="6 9" id="KW-1133">Transmembrane helix</keyword>
<dbReference type="PROSITE" id="PS00218">
    <property type="entry name" value="AMINO_ACID_PERMEASE_1"/>
    <property type="match status" value="1"/>
</dbReference>
<accession>I2H907</accession>
<evidence type="ECO:0000256" key="2">
    <source>
        <dbReference type="ARBA" id="ARBA00006983"/>
    </source>
</evidence>
<comment type="similarity">
    <text evidence="2">Belongs to the amino acid-polyamine-organocation (APC) superfamily. YAT (TC 2.A.3.10) family.</text>
</comment>
<feature type="transmembrane region" description="Helical" evidence="9">
    <location>
        <begin position="550"/>
        <end position="569"/>
    </location>
</feature>
<dbReference type="NCBIfam" id="TIGR00913">
    <property type="entry name" value="2A0310"/>
    <property type="match status" value="1"/>
</dbReference>
<evidence type="ECO:0000256" key="6">
    <source>
        <dbReference type="ARBA" id="ARBA00022989"/>
    </source>
</evidence>
<evidence type="ECO:0000256" key="1">
    <source>
        <dbReference type="ARBA" id="ARBA00004141"/>
    </source>
</evidence>
<dbReference type="PANTHER" id="PTHR43341">
    <property type="entry name" value="AMINO ACID PERMEASE"/>
    <property type="match status" value="1"/>
</dbReference>
<dbReference type="AlphaFoldDB" id="I2H907"/>
<keyword evidence="12" id="KW-1185">Reference proteome</keyword>
<dbReference type="HOGENOM" id="CLU_007946_12_0_1"/>
<dbReference type="FunCoup" id="I2H907">
    <property type="interactions" value="221"/>
</dbReference>
<feature type="transmembrane region" description="Helical" evidence="9">
    <location>
        <begin position="182"/>
        <end position="206"/>
    </location>
</feature>
<proteinExistence type="inferred from homology"/>
<evidence type="ECO:0000256" key="4">
    <source>
        <dbReference type="ARBA" id="ARBA00022692"/>
    </source>
</evidence>
<feature type="region of interest" description="Disordered" evidence="8">
    <location>
        <begin position="598"/>
        <end position="620"/>
    </location>
</feature>
<feature type="transmembrane region" description="Helical" evidence="9">
    <location>
        <begin position="338"/>
        <end position="359"/>
    </location>
</feature>
<evidence type="ECO:0000256" key="9">
    <source>
        <dbReference type="SAM" id="Phobius"/>
    </source>
</evidence>
<keyword evidence="3" id="KW-0813">Transport</keyword>
<keyword evidence="4 9" id="KW-0812">Transmembrane</keyword>
<feature type="transmembrane region" description="Helical" evidence="9">
    <location>
        <begin position="441"/>
        <end position="459"/>
    </location>
</feature>
<feature type="transmembrane region" description="Helical" evidence="9">
    <location>
        <begin position="258"/>
        <end position="277"/>
    </location>
</feature>
<feature type="transmembrane region" description="Helical" evidence="9">
    <location>
        <begin position="510"/>
        <end position="538"/>
    </location>
</feature>
<dbReference type="Pfam" id="PF00324">
    <property type="entry name" value="AA_permease"/>
    <property type="match status" value="1"/>
</dbReference>
<dbReference type="OrthoDB" id="3900342at2759"/>
<dbReference type="InterPro" id="IPR004762">
    <property type="entry name" value="Amino_acid_permease_fungi"/>
</dbReference>
<feature type="transmembrane region" description="Helical" evidence="9">
    <location>
        <begin position="379"/>
        <end position="407"/>
    </location>
</feature>
<feature type="compositionally biased region" description="Polar residues" evidence="8">
    <location>
        <begin position="17"/>
        <end position="27"/>
    </location>
</feature>
<feature type="transmembrane region" description="Helical" evidence="9">
    <location>
        <begin position="297"/>
        <end position="318"/>
    </location>
</feature>
<dbReference type="GO" id="GO:0015828">
    <property type="term" value="P:tyrosine transport"/>
    <property type="evidence" value="ECO:0007669"/>
    <property type="project" value="EnsemblFungi"/>
</dbReference>
<dbReference type="KEGG" id="tbl:TBLA_0I02010"/>
<feature type="compositionally biased region" description="Low complexity" evidence="8">
    <location>
        <begin position="599"/>
        <end position="614"/>
    </location>
</feature>
<dbReference type="GeneID" id="14498036"/>
<dbReference type="PANTHER" id="PTHR43341:SF24">
    <property type="entry name" value="VALINE_TYROSINE_TRYPTOPHAN AMINO-ACID PERMEASE 1"/>
    <property type="match status" value="1"/>
</dbReference>
<feature type="region of interest" description="Disordered" evidence="8">
    <location>
        <begin position="17"/>
        <end position="73"/>
    </location>
</feature>
<gene>
    <name evidence="11" type="primary">TBLA0I02010</name>
    <name evidence="11" type="ORF">TBLA_0I02010</name>
</gene>
<dbReference type="InterPro" id="IPR004840">
    <property type="entry name" value="Amino_acid_permease_CS"/>
</dbReference>
<evidence type="ECO:0000313" key="12">
    <source>
        <dbReference type="Proteomes" id="UP000002866"/>
    </source>
</evidence>
<dbReference type="RefSeq" id="XP_004182378.1">
    <property type="nucleotide sequence ID" value="XM_004182330.1"/>
</dbReference>
<dbReference type="eggNOG" id="KOG1286">
    <property type="taxonomic scope" value="Eukaryota"/>
</dbReference>
<sequence>MVKDYDTIETLFQLQSNHNTDNPYLNDTSEEIEDEKEKQAAKITVISDSEIEERIEPIDDELEEEQEQEDEEGHLKRRNVFVRIVDSFKRQKVRNDGEFAETETQLNKTMKPRHIVMISLGTGIGTGLLVGNGQVLSKSGPAGLVIGYGVASIMIYCVVQAAGELGLVYSRLTGNYTTYPTYLIDPAVGFAVSMLYTLQWLTVLPLQLVTAAMTIRYWTTNVNPDIFVAAILVLVIAINMFGAKGYAEAEFFCNCCKLLMMAGFVILGIVINCGGAGDKEYIGVKYWQTPGAFANGFKGVAAVFCYAAFSYGGIEVLVLTANEQANPRKAIPDACRKVVYRVLFLYMLTTIIVCFLVPYNSPALLGSNNDGSGSDASPFVIAVASHGVQVVPHIINAAILISVISVANSSLYSGPRLLLSLSQQGYAPKCFNYIDRRGRPIICVLVSVAMGLIAFLAAIPAREEVFTWLLAVSGLSQIFIWMSITISHLRFRDAIRSQLGGLRARDVVEYTAQTGYVGSLVALAISIFILVCQFWVAIAPLGHNGQLDVQIFFENYLAAPVLLGGYLAYKIWHRDWRLCIPANEIDLSVLPLARESPQDSTSYHSSNISNSSSDDSNDLITVNHKPLY</sequence>
<comment type="subcellular location">
    <subcellularLocation>
        <location evidence="1">Membrane</location>
        <topology evidence="1">Multi-pass membrane protein</topology>
    </subcellularLocation>
</comment>
<evidence type="ECO:0000313" key="11">
    <source>
        <dbReference type="EMBL" id="CCH62859.1"/>
    </source>
</evidence>
<dbReference type="GO" id="GO:0022893">
    <property type="term" value="F:low-affinity tryptophan transmembrane transporter activity"/>
    <property type="evidence" value="ECO:0007669"/>
    <property type="project" value="EnsemblFungi"/>
</dbReference>
<dbReference type="Proteomes" id="UP000002866">
    <property type="component" value="Chromosome 9"/>
</dbReference>
<feature type="transmembrane region" description="Helical" evidence="9">
    <location>
        <begin position="145"/>
        <end position="170"/>
    </location>
</feature>
<feature type="transmembrane region" description="Helical" evidence="9">
    <location>
        <begin position="226"/>
        <end position="246"/>
    </location>
</feature>
<dbReference type="Gene3D" id="1.20.1740.10">
    <property type="entry name" value="Amino acid/polyamine transporter I"/>
    <property type="match status" value="1"/>
</dbReference>
<evidence type="ECO:0000259" key="10">
    <source>
        <dbReference type="Pfam" id="PF00324"/>
    </source>
</evidence>
<dbReference type="InParanoid" id="I2H907"/>
<keyword evidence="7 9" id="KW-0472">Membrane</keyword>
<evidence type="ECO:0000256" key="3">
    <source>
        <dbReference type="ARBA" id="ARBA00022448"/>
    </source>
</evidence>
<dbReference type="InterPro" id="IPR050524">
    <property type="entry name" value="APC_YAT"/>
</dbReference>
<evidence type="ECO:0000256" key="8">
    <source>
        <dbReference type="SAM" id="MobiDB-lite"/>
    </source>
</evidence>